<dbReference type="InterPro" id="IPR002220">
    <property type="entry name" value="DapA-like"/>
</dbReference>
<dbReference type="STRING" id="648782.SAMN04488554_1100"/>
<dbReference type="AlphaFoldDB" id="A0A1H5EQL4"/>
<reference evidence="3" key="1">
    <citation type="submission" date="2016-10" db="EMBL/GenBank/DDBJ databases">
        <authorList>
            <person name="Varghese N."/>
            <person name="Submissions S."/>
        </authorList>
    </citation>
    <scope>NUCLEOTIDE SEQUENCE [LARGE SCALE GENOMIC DNA]</scope>
    <source>
        <strain evidence="3">DSM 21368</strain>
    </source>
</reference>
<keyword evidence="1" id="KW-0456">Lyase</keyword>
<dbReference type="Proteomes" id="UP000199220">
    <property type="component" value="Unassembled WGS sequence"/>
</dbReference>
<gene>
    <name evidence="2" type="ORF">SAMN04488554_1100</name>
</gene>
<name>A0A1H5EQL4_9MICO</name>
<accession>A0A1H5EQL4</accession>
<dbReference type="PANTHER" id="PTHR12128:SF51">
    <property type="entry name" value="BLL4205 PROTEIN"/>
    <property type="match status" value="1"/>
</dbReference>
<sequence length="357" mass="38029">MIDLTARLAAGVAIPAHPLALTTEGAIDERAQRALTRYYLDAGVDGLAVGVHTTQFELHEDRAALTDVWRLAAETAAAETAAAGMPGGGGAGVAQATAPVLVAGIVGDTPQAVAEAELAAELGYQAALLCPWGMADRSEDALLDRARAVGEVLPTIGFYLQESVGGQRLSRDYWRRLFDLESVVAVKTAPFDRYRTNDVAQVLLAHDRWDAVVLLTGNDDSIVHDLLTPTRGHGRELRVRGGLLGQWAVGARAAVDLITQVRAAVDAGTVPMDLLAQANALVQINAAVFDVEHDFAGCVAGVNEVLRQQGVLASARCLSDRERLSSGQADLIAQVRQDYPQLLDEEFVAARREEWLG</sequence>
<organism evidence="2 3">
    <name type="scientific">Ruania alba</name>
    <dbReference type="NCBI Taxonomy" id="648782"/>
    <lineage>
        <taxon>Bacteria</taxon>
        <taxon>Bacillati</taxon>
        <taxon>Actinomycetota</taxon>
        <taxon>Actinomycetes</taxon>
        <taxon>Micrococcales</taxon>
        <taxon>Ruaniaceae</taxon>
        <taxon>Ruania</taxon>
    </lineage>
</organism>
<evidence type="ECO:0000313" key="3">
    <source>
        <dbReference type="Proteomes" id="UP000199220"/>
    </source>
</evidence>
<keyword evidence="3" id="KW-1185">Reference proteome</keyword>
<evidence type="ECO:0000313" key="2">
    <source>
        <dbReference type="EMBL" id="SED93432.1"/>
    </source>
</evidence>
<dbReference type="SMART" id="SM01130">
    <property type="entry name" value="DHDPS"/>
    <property type="match status" value="1"/>
</dbReference>
<protein>
    <recommendedName>
        <fullName evidence="4">Dihydrodipicolinate synthase/N-acetylneuraminate lyase</fullName>
    </recommendedName>
</protein>
<dbReference type="PANTHER" id="PTHR12128">
    <property type="entry name" value="DIHYDRODIPICOLINATE SYNTHASE"/>
    <property type="match status" value="1"/>
</dbReference>
<dbReference type="EMBL" id="FNTX01000001">
    <property type="protein sequence ID" value="SED93432.1"/>
    <property type="molecule type" value="Genomic_DNA"/>
</dbReference>
<evidence type="ECO:0000256" key="1">
    <source>
        <dbReference type="ARBA" id="ARBA00023239"/>
    </source>
</evidence>
<dbReference type="GO" id="GO:0008840">
    <property type="term" value="F:4-hydroxy-tetrahydrodipicolinate synthase activity"/>
    <property type="evidence" value="ECO:0007669"/>
    <property type="project" value="TreeGrafter"/>
</dbReference>
<dbReference type="OrthoDB" id="9770698at2"/>
<dbReference type="SUPFAM" id="SSF51569">
    <property type="entry name" value="Aldolase"/>
    <property type="match status" value="1"/>
</dbReference>
<proteinExistence type="predicted"/>
<evidence type="ECO:0008006" key="4">
    <source>
        <dbReference type="Google" id="ProtNLM"/>
    </source>
</evidence>
<dbReference type="InterPro" id="IPR013785">
    <property type="entry name" value="Aldolase_TIM"/>
</dbReference>
<dbReference type="Gene3D" id="3.20.20.70">
    <property type="entry name" value="Aldolase class I"/>
    <property type="match status" value="1"/>
</dbReference>
<dbReference type="RefSeq" id="WP_089772030.1">
    <property type="nucleotide sequence ID" value="NZ_FNTX01000001.1"/>
</dbReference>